<dbReference type="Proteomes" id="UP001064048">
    <property type="component" value="Chromosome 29"/>
</dbReference>
<accession>A0ACC0KBE4</accession>
<sequence>MVVDTGNGGKGLTTLQTMWLILKAAEDRLRGVRKWNEGYLHEWRRDAAFSENELSELFNNIEHIYEFNRRTRVTDIAKRISSFKWQWAGHIARRTDGRWGRKVLQRRPWIGKRSSRGNASRFQPMQLEVSGGHLCPIVDVLWLI</sequence>
<gene>
    <name evidence="1" type="ORF">MSG28_015551</name>
</gene>
<comment type="caution">
    <text evidence="1">The sequence shown here is derived from an EMBL/GenBank/DDBJ whole genome shotgun (WGS) entry which is preliminary data.</text>
</comment>
<evidence type="ECO:0000313" key="2">
    <source>
        <dbReference type="Proteomes" id="UP001064048"/>
    </source>
</evidence>
<protein>
    <submittedName>
        <fullName evidence="1">Uncharacterized protein</fullName>
    </submittedName>
</protein>
<dbReference type="EMBL" id="CM046129">
    <property type="protein sequence ID" value="KAI8433520.1"/>
    <property type="molecule type" value="Genomic_DNA"/>
</dbReference>
<evidence type="ECO:0000313" key="1">
    <source>
        <dbReference type="EMBL" id="KAI8433520.1"/>
    </source>
</evidence>
<organism evidence="1 2">
    <name type="scientific">Choristoneura fumiferana</name>
    <name type="common">Spruce budworm moth</name>
    <name type="synonym">Archips fumiferana</name>
    <dbReference type="NCBI Taxonomy" id="7141"/>
    <lineage>
        <taxon>Eukaryota</taxon>
        <taxon>Metazoa</taxon>
        <taxon>Ecdysozoa</taxon>
        <taxon>Arthropoda</taxon>
        <taxon>Hexapoda</taxon>
        <taxon>Insecta</taxon>
        <taxon>Pterygota</taxon>
        <taxon>Neoptera</taxon>
        <taxon>Endopterygota</taxon>
        <taxon>Lepidoptera</taxon>
        <taxon>Glossata</taxon>
        <taxon>Ditrysia</taxon>
        <taxon>Tortricoidea</taxon>
        <taxon>Tortricidae</taxon>
        <taxon>Tortricinae</taxon>
        <taxon>Choristoneura</taxon>
    </lineage>
</organism>
<keyword evidence="2" id="KW-1185">Reference proteome</keyword>
<proteinExistence type="predicted"/>
<reference evidence="1 2" key="1">
    <citation type="journal article" date="2022" name="Genome Biol. Evol.">
        <title>The Spruce Budworm Genome: Reconstructing the Evolutionary History of Antifreeze Proteins.</title>
        <authorList>
            <person name="Beliveau C."/>
            <person name="Gagne P."/>
            <person name="Picq S."/>
            <person name="Vernygora O."/>
            <person name="Keeling C.I."/>
            <person name="Pinkney K."/>
            <person name="Doucet D."/>
            <person name="Wen F."/>
            <person name="Johnston J.S."/>
            <person name="Maaroufi H."/>
            <person name="Boyle B."/>
            <person name="Laroche J."/>
            <person name="Dewar K."/>
            <person name="Juretic N."/>
            <person name="Blackburn G."/>
            <person name="Nisole A."/>
            <person name="Brunet B."/>
            <person name="Brandao M."/>
            <person name="Lumley L."/>
            <person name="Duan J."/>
            <person name="Quan G."/>
            <person name="Lucarotti C.J."/>
            <person name="Roe A.D."/>
            <person name="Sperling F.A.H."/>
            <person name="Levesque R.C."/>
            <person name="Cusson M."/>
        </authorList>
    </citation>
    <scope>NUCLEOTIDE SEQUENCE [LARGE SCALE GENOMIC DNA]</scope>
    <source>
        <strain evidence="1">Glfc:IPQL:Cfum</strain>
    </source>
</reference>
<name>A0ACC0KBE4_CHOFU</name>